<feature type="compositionally biased region" description="Basic and acidic residues" evidence="4">
    <location>
        <begin position="1"/>
        <end position="10"/>
    </location>
</feature>
<name>A0A316ZEV5_9BASI</name>
<dbReference type="RefSeq" id="XP_025600045.1">
    <property type="nucleotide sequence ID" value="XM_025745068.1"/>
</dbReference>
<dbReference type="InterPro" id="IPR033121">
    <property type="entry name" value="PEPTIDASE_A1"/>
</dbReference>
<evidence type="ECO:0000259" key="6">
    <source>
        <dbReference type="PROSITE" id="PS51767"/>
    </source>
</evidence>
<evidence type="ECO:0000256" key="3">
    <source>
        <dbReference type="PIRSR" id="PIRSR601461-2"/>
    </source>
</evidence>
<dbReference type="GeneID" id="37272612"/>
<feature type="domain" description="Peptidase A1" evidence="6">
    <location>
        <begin position="46"/>
        <end position="404"/>
    </location>
</feature>
<dbReference type="SUPFAM" id="SSF50630">
    <property type="entry name" value="Acid proteases"/>
    <property type="match status" value="1"/>
</dbReference>
<evidence type="ECO:0000256" key="2">
    <source>
        <dbReference type="PIRSR" id="PIRSR601461-1"/>
    </source>
</evidence>
<feature type="active site" evidence="2">
    <location>
        <position position="62"/>
    </location>
</feature>
<dbReference type="OrthoDB" id="2747330at2759"/>
<dbReference type="InterPro" id="IPR021109">
    <property type="entry name" value="Peptidase_aspartic_dom_sf"/>
</dbReference>
<dbReference type="PANTHER" id="PTHR47966:SF73">
    <property type="entry name" value="PEPTIDASE A1 DOMAIN-CONTAINING PROTEIN"/>
    <property type="match status" value="1"/>
</dbReference>
<evidence type="ECO:0000256" key="4">
    <source>
        <dbReference type="SAM" id="MobiDB-lite"/>
    </source>
</evidence>
<keyword evidence="7" id="KW-0378">Hydrolase</keyword>
<feature type="region of interest" description="Disordered" evidence="4">
    <location>
        <begin position="1"/>
        <end position="20"/>
    </location>
</feature>
<dbReference type="PROSITE" id="PS51767">
    <property type="entry name" value="PEPTIDASE_A1"/>
    <property type="match status" value="1"/>
</dbReference>
<keyword evidence="5" id="KW-1133">Transmembrane helix</keyword>
<proteinExistence type="inferred from homology"/>
<comment type="similarity">
    <text evidence="1">Belongs to the peptidase A1 family.</text>
</comment>
<gene>
    <name evidence="7" type="ORF">FA09DRAFT_359170</name>
</gene>
<dbReference type="GO" id="GO:0004190">
    <property type="term" value="F:aspartic-type endopeptidase activity"/>
    <property type="evidence" value="ECO:0007669"/>
    <property type="project" value="InterPro"/>
</dbReference>
<dbReference type="CDD" id="cd05471">
    <property type="entry name" value="pepsin_like"/>
    <property type="match status" value="1"/>
</dbReference>
<dbReference type="EMBL" id="KZ819287">
    <property type="protein sequence ID" value="PWN99766.1"/>
    <property type="molecule type" value="Genomic_DNA"/>
</dbReference>
<dbReference type="GO" id="GO:0006508">
    <property type="term" value="P:proteolysis"/>
    <property type="evidence" value="ECO:0007669"/>
    <property type="project" value="UniProtKB-KW"/>
</dbReference>
<dbReference type="Proteomes" id="UP000245946">
    <property type="component" value="Unassembled WGS sequence"/>
</dbReference>
<reference evidence="7 8" key="1">
    <citation type="journal article" date="2018" name="Mol. Biol. Evol.">
        <title>Broad Genomic Sampling Reveals a Smut Pathogenic Ancestry of the Fungal Clade Ustilaginomycotina.</title>
        <authorList>
            <person name="Kijpornyongpan T."/>
            <person name="Mondo S.J."/>
            <person name="Barry K."/>
            <person name="Sandor L."/>
            <person name="Lee J."/>
            <person name="Lipzen A."/>
            <person name="Pangilinan J."/>
            <person name="LaButti K."/>
            <person name="Hainaut M."/>
            <person name="Henrissat B."/>
            <person name="Grigoriev I.V."/>
            <person name="Spatafora J.W."/>
            <person name="Aime M.C."/>
        </authorList>
    </citation>
    <scope>NUCLEOTIDE SEQUENCE [LARGE SCALE GENOMIC DNA]</scope>
    <source>
        <strain evidence="7 8">MCA 4186</strain>
    </source>
</reference>
<keyword evidence="5" id="KW-0472">Membrane</keyword>
<dbReference type="InterPro" id="IPR001461">
    <property type="entry name" value="Aspartic_peptidase_A1"/>
</dbReference>
<evidence type="ECO:0000256" key="5">
    <source>
        <dbReference type="SAM" id="Phobius"/>
    </source>
</evidence>
<dbReference type="AlphaFoldDB" id="A0A316ZEV5"/>
<keyword evidence="5" id="KW-0812">Transmembrane</keyword>
<accession>A0A316ZEV5</accession>
<feature type="region of interest" description="Disordered" evidence="4">
    <location>
        <begin position="502"/>
        <end position="523"/>
    </location>
</feature>
<feature type="transmembrane region" description="Helical" evidence="5">
    <location>
        <begin position="471"/>
        <end position="493"/>
    </location>
</feature>
<keyword evidence="8" id="KW-1185">Reference proteome</keyword>
<dbReference type="Pfam" id="PF00026">
    <property type="entry name" value="Asp"/>
    <property type="match status" value="1"/>
</dbReference>
<dbReference type="STRING" id="58919.A0A316ZEV5"/>
<sequence>MPRRRADVALRSEPGPSSAPALERRTIARGARIVLRPGFANGQLQYAAPIVLGDQSFYVQLDTGSSDLWVASTACNTASCRPKTGNVPRYNAGTSTAQRTNRDLSITYLAGSAAGPILTTNTNFGGASVSHQAFAAASDVQSQQLASMGVSGVLGLALPANSLIQETLEGAGPSNRNNSQTDPSMTGNILPGLWNNTIAGSRYFSIGLQRLPSDGGNGESSLTFGGVDQAYMSTPAQFSWQAATADGDGVTRKWTSLLTQLLVTVNGTDVPITTPALSGAFPKAIWDTGASFNYATPAILNALYGAYGIGPSNDGSRGYYVPCDLLIQITLVINGRSLWTHPLDNNLRGGQGPGASSSGCFASFQPLLSDNPPADLVLGAPFMRSVPTAYSCDSILENPPPGVATTPCDRPQIGVFSPYENDTSRAAARDQFHQVRVLGRSLGDDSKIEAGVGLNNTDEAAGRGLSSGARIAIGVVCGLVAILFVMAAVVLFYKRRRARRNALAGGRPGEKEADDPFLTAPNVSAKERAAQRELLILNGRLPEEVIGPADDQGNGLAAPTADWDTGSKGYWEARAVANDWKRRMKDEEDAAAGVTGLAGNRGSGSSHASNSSARRPSIARMKSGEEEYEMSDAGSTAALQGISRRPDDHL</sequence>
<protein>
    <submittedName>
        <fullName evidence="7">Acid protease</fullName>
    </submittedName>
</protein>
<evidence type="ECO:0000313" key="8">
    <source>
        <dbReference type="Proteomes" id="UP000245946"/>
    </source>
</evidence>
<feature type="compositionally biased region" description="Low complexity" evidence="4">
    <location>
        <begin position="598"/>
        <end position="616"/>
    </location>
</feature>
<keyword evidence="7" id="KW-0645">Protease</keyword>
<dbReference type="InterPro" id="IPR034164">
    <property type="entry name" value="Pepsin-like_dom"/>
</dbReference>
<evidence type="ECO:0000313" key="7">
    <source>
        <dbReference type="EMBL" id="PWN99766.1"/>
    </source>
</evidence>
<feature type="region of interest" description="Disordered" evidence="4">
    <location>
        <begin position="595"/>
        <end position="650"/>
    </location>
</feature>
<feature type="active site" evidence="2">
    <location>
        <position position="287"/>
    </location>
</feature>
<dbReference type="PRINTS" id="PR00792">
    <property type="entry name" value="PEPSIN"/>
</dbReference>
<feature type="disulfide bond" evidence="3">
    <location>
        <begin position="323"/>
        <end position="360"/>
    </location>
</feature>
<evidence type="ECO:0000256" key="1">
    <source>
        <dbReference type="ARBA" id="ARBA00007447"/>
    </source>
</evidence>
<keyword evidence="3" id="KW-1015">Disulfide bond</keyword>
<organism evidence="7 8">
    <name type="scientific">Tilletiopsis washingtonensis</name>
    <dbReference type="NCBI Taxonomy" id="58919"/>
    <lineage>
        <taxon>Eukaryota</taxon>
        <taxon>Fungi</taxon>
        <taxon>Dikarya</taxon>
        <taxon>Basidiomycota</taxon>
        <taxon>Ustilaginomycotina</taxon>
        <taxon>Exobasidiomycetes</taxon>
        <taxon>Entylomatales</taxon>
        <taxon>Entylomatales incertae sedis</taxon>
        <taxon>Tilletiopsis</taxon>
    </lineage>
</organism>
<dbReference type="PANTHER" id="PTHR47966">
    <property type="entry name" value="BETA-SITE APP-CLEAVING ENZYME, ISOFORM A-RELATED"/>
    <property type="match status" value="1"/>
</dbReference>
<dbReference type="Gene3D" id="2.40.70.10">
    <property type="entry name" value="Acid Proteases"/>
    <property type="match status" value="2"/>
</dbReference>